<organism evidence="2 3">
    <name type="scientific">Escherichia phage vB_EcoM_JS09</name>
    <dbReference type="NCBI Taxonomy" id="1430444"/>
    <lineage>
        <taxon>Viruses</taxon>
        <taxon>Duplodnaviria</taxon>
        <taxon>Heunggongvirae</taxon>
        <taxon>Uroviricota</taxon>
        <taxon>Caudoviricetes</taxon>
        <taxon>Pantevenvirales</taxon>
        <taxon>Straboviridae</taxon>
        <taxon>Tevenvirinae</taxon>
        <taxon>Mosigvirus</taxon>
        <taxon>Mosigvirus JS09</taxon>
    </lineage>
</organism>
<protein>
    <submittedName>
        <fullName evidence="2">Membrane protein</fullName>
    </submittedName>
</protein>
<dbReference type="OrthoDB" id="24624at10239"/>
<evidence type="ECO:0000313" key="2">
    <source>
        <dbReference type="EMBL" id="AIA80060.1"/>
    </source>
</evidence>
<dbReference type="RefSeq" id="YP_009037416.1">
    <property type="nucleotide sequence ID" value="NC_024124.2"/>
</dbReference>
<dbReference type="Proteomes" id="UP000019733">
    <property type="component" value="Segment"/>
</dbReference>
<gene>
    <name evidence="2" type="ORF">JS09_093</name>
</gene>
<sequence>MRYSLRCFIAALVFAIIPFIWNSQNTYMETKVIPVEVVELISGQSTGKYSKLEFIAVYKDEQGRVFDRRVSPSFYTLLNKGDTIAIEIREMDIKQTTKDNLIWFFGTVLLVSICITGFITCIVFGIAYLIDERKNNV</sequence>
<keyword evidence="1" id="KW-1133">Transmembrane helix</keyword>
<evidence type="ECO:0000313" key="3">
    <source>
        <dbReference type="Proteomes" id="UP000019733"/>
    </source>
</evidence>
<dbReference type="EMBL" id="KF582788">
    <property type="protein sequence ID" value="AIA80060.1"/>
    <property type="molecule type" value="Genomic_DNA"/>
</dbReference>
<proteinExistence type="predicted"/>
<reference evidence="2" key="1">
    <citation type="submission" date="2015-07" db="EMBL/GenBank/DDBJ databases">
        <title>Isolation and characterization of a novel lytic T4-like coliphage vB_EcoM_JS09 infecting APEC.</title>
        <authorList>
            <person name="Zhou Y."/>
            <person name="Bao H.D."/>
            <person name="Zhang H."/>
            <person name="Wang R."/>
        </authorList>
    </citation>
    <scope>NUCLEOTIDE SEQUENCE</scope>
</reference>
<feature type="transmembrane region" description="Helical" evidence="1">
    <location>
        <begin position="101"/>
        <end position="130"/>
    </location>
</feature>
<keyword evidence="3" id="KW-1185">Reference proteome</keyword>
<accession>A0A060BHS5</accession>
<name>A0A060BHS5_9CAUD</name>
<keyword evidence="1" id="KW-0812">Transmembrane</keyword>
<evidence type="ECO:0000256" key="1">
    <source>
        <dbReference type="SAM" id="Phobius"/>
    </source>
</evidence>
<dbReference type="KEGG" id="vg:19524818"/>
<keyword evidence="1" id="KW-0472">Membrane</keyword>
<dbReference type="GeneID" id="19524818"/>